<dbReference type="InterPro" id="IPR050091">
    <property type="entry name" value="PKS_NRPS_Biosynth_Enz"/>
</dbReference>
<keyword evidence="6" id="KW-0808">Transferase</keyword>
<keyword evidence="9" id="KW-0521">NADP</keyword>
<dbReference type="InterPro" id="IPR049900">
    <property type="entry name" value="PKS_mFAS_DH"/>
</dbReference>
<dbReference type="InterPro" id="IPR036736">
    <property type="entry name" value="ACP-like_sf"/>
</dbReference>
<proteinExistence type="predicted"/>
<evidence type="ECO:0000256" key="9">
    <source>
        <dbReference type="ARBA" id="ARBA00022857"/>
    </source>
</evidence>
<keyword evidence="14" id="KW-0511">Multifunctional enzyme</keyword>
<dbReference type="InterPro" id="IPR042104">
    <property type="entry name" value="PKS_dehydratase_sf"/>
</dbReference>
<feature type="compositionally biased region" description="Polar residues" evidence="17">
    <location>
        <begin position="2733"/>
        <end position="2753"/>
    </location>
</feature>
<dbReference type="InterPro" id="IPR014031">
    <property type="entry name" value="Ketoacyl_synth_C"/>
</dbReference>
<evidence type="ECO:0000256" key="14">
    <source>
        <dbReference type="ARBA" id="ARBA00023268"/>
    </source>
</evidence>
<feature type="region of interest" description="N-terminal hotdog fold" evidence="16">
    <location>
        <begin position="920"/>
        <end position="1049"/>
    </location>
</feature>
<dbReference type="Gene3D" id="3.40.47.10">
    <property type="match status" value="1"/>
</dbReference>
<feature type="domain" description="Ketosynthase family 3 (KS3)" evidence="20">
    <location>
        <begin position="25"/>
        <end position="427"/>
    </location>
</feature>
<dbReference type="PANTHER" id="PTHR43775:SF7">
    <property type="entry name" value="FATTY ACID SYNTHASE"/>
    <property type="match status" value="1"/>
</dbReference>
<evidence type="ECO:0000256" key="8">
    <source>
        <dbReference type="ARBA" id="ARBA00022832"/>
    </source>
</evidence>
<dbReference type="Pfam" id="PF00698">
    <property type="entry name" value="Acyl_transf_1"/>
    <property type="match status" value="1"/>
</dbReference>
<dbReference type="Gene3D" id="3.40.50.1820">
    <property type="entry name" value="alpha/beta hydrolase"/>
    <property type="match status" value="1"/>
</dbReference>
<organism evidence="22 23">
    <name type="scientific">Fragariocoptes setiger</name>
    <dbReference type="NCBI Taxonomy" id="1670756"/>
    <lineage>
        <taxon>Eukaryota</taxon>
        <taxon>Metazoa</taxon>
        <taxon>Ecdysozoa</taxon>
        <taxon>Arthropoda</taxon>
        <taxon>Chelicerata</taxon>
        <taxon>Arachnida</taxon>
        <taxon>Acari</taxon>
        <taxon>Acariformes</taxon>
        <taxon>Trombidiformes</taxon>
        <taxon>Prostigmata</taxon>
        <taxon>Eupodina</taxon>
        <taxon>Eriophyoidea</taxon>
        <taxon>Phytoptidae</taxon>
        <taxon>Fragariocoptes</taxon>
    </lineage>
</organism>
<keyword evidence="12" id="KW-0443">Lipid metabolism</keyword>
<dbReference type="SUPFAM" id="SSF47336">
    <property type="entry name" value="ACP-like"/>
    <property type="match status" value="1"/>
</dbReference>
<evidence type="ECO:0000259" key="19">
    <source>
        <dbReference type="PROSITE" id="PS50206"/>
    </source>
</evidence>
<evidence type="ECO:0000256" key="11">
    <source>
        <dbReference type="ARBA" id="ARBA00023027"/>
    </source>
</evidence>
<gene>
    <name evidence="22" type="primary">FASN</name>
    <name evidence="22" type="ORF">GZH46_01657</name>
</gene>
<dbReference type="SUPFAM" id="SSF52151">
    <property type="entry name" value="FabD/lysophospholipase-like"/>
    <property type="match status" value="1"/>
</dbReference>
<dbReference type="PROSITE" id="PS00012">
    <property type="entry name" value="PHOSPHOPANTETHEINE"/>
    <property type="match status" value="1"/>
</dbReference>
<dbReference type="PROSITE" id="PS52019">
    <property type="entry name" value="PKS_MFAS_DH"/>
    <property type="match status" value="1"/>
</dbReference>
<dbReference type="Gene3D" id="3.30.70.3290">
    <property type="match status" value="1"/>
</dbReference>
<dbReference type="Pfam" id="PF16197">
    <property type="entry name" value="KAsynt_C_assoc"/>
    <property type="match status" value="1"/>
</dbReference>
<dbReference type="Pfam" id="PF21089">
    <property type="entry name" value="PKS_DH_N"/>
    <property type="match status" value="1"/>
</dbReference>
<keyword evidence="4" id="KW-0444">Lipid biosynthesis</keyword>
<dbReference type="SMART" id="SM00829">
    <property type="entry name" value="PKS_ER"/>
    <property type="match status" value="1"/>
</dbReference>
<dbReference type="InterPro" id="IPR057326">
    <property type="entry name" value="KR_dom"/>
</dbReference>
<dbReference type="SMART" id="SM00827">
    <property type="entry name" value="PKS_AT"/>
    <property type="match status" value="1"/>
</dbReference>
<dbReference type="InterPro" id="IPR032821">
    <property type="entry name" value="PKS_assoc"/>
</dbReference>
<dbReference type="Gene3D" id="3.40.50.720">
    <property type="entry name" value="NAD(P)-binding Rossmann-like Domain"/>
    <property type="match status" value="1"/>
</dbReference>
<comment type="catalytic activity">
    <reaction evidence="15">
        <text>acetyl-CoA + n malonyl-CoA + 2n NADPH + 2n H(+) = a long-chain fatty acid + (n+1) CoA + n CO2 + 2n NADP(+).</text>
        <dbReference type="EC" id="2.3.1.85"/>
    </reaction>
</comment>
<dbReference type="InterPro" id="IPR016039">
    <property type="entry name" value="Thiolase-like"/>
</dbReference>
<dbReference type="InterPro" id="IPR049391">
    <property type="entry name" value="FAS_pseudo-KR"/>
</dbReference>
<dbReference type="InterPro" id="IPR013149">
    <property type="entry name" value="ADH-like_C"/>
</dbReference>
<dbReference type="InterPro" id="IPR029063">
    <property type="entry name" value="SAM-dependent_MTases_sf"/>
</dbReference>
<feature type="region of interest" description="C-terminal hotdog fold" evidence="16">
    <location>
        <begin position="1067"/>
        <end position="1206"/>
    </location>
</feature>
<feature type="domain" description="Carrier" evidence="18">
    <location>
        <begin position="2623"/>
        <end position="2703"/>
    </location>
</feature>
<dbReference type="Gene3D" id="1.10.1200.10">
    <property type="entry name" value="ACP-like"/>
    <property type="match status" value="1"/>
</dbReference>
<dbReference type="Pfam" id="PF08659">
    <property type="entry name" value="KR"/>
    <property type="match status" value="1"/>
</dbReference>
<comment type="caution">
    <text evidence="22">The sequence shown here is derived from an EMBL/GenBank/DDBJ whole genome shotgun (WGS) entry which is preliminary data.</text>
</comment>
<dbReference type="SMART" id="SM00822">
    <property type="entry name" value="PKS_KR"/>
    <property type="match status" value="1"/>
</dbReference>
<dbReference type="Proteomes" id="UP000825002">
    <property type="component" value="Unassembled WGS sequence"/>
</dbReference>
<keyword evidence="7" id="KW-0378">Hydrolase</keyword>
<feature type="compositionally biased region" description="Basic and acidic residues" evidence="17">
    <location>
        <begin position="1462"/>
        <end position="1471"/>
    </location>
</feature>
<feature type="compositionally biased region" description="Low complexity" evidence="17">
    <location>
        <begin position="2317"/>
        <end position="2337"/>
    </location>
</feature>
<evidence type="ECO:0000256" key="13">
    <source>
        <dbReference type="ARBA" id="ARBA00023160"/>
    </source>
</evidence>
<keyword evidence="5" id="KW-0597">Phosphoprotein</keyword>
<keyword evidence="3" id="KW-0596">Phosphopantetheine</keyword>
<dbReference type="PANTHER" id="PTHR43775">
    <property type="entry name" value="FATTY ACID SYNTHASE"/>
    <property type="match status" value="1"/>
</dbReference>
<dbReference type="Pfam" id="PF21149">
    <property type="entry name" value="FAS_pseudo-KR"/>
    <property type="match status" value="1"/>
</dbReference>
<evidence type="ECO:0000256" key="17">
    <source>
        <dbReference type="SAM" id="MobiDB-lite"/>
    </source>
</evidence>
<dbReference type="EMBL" id="JAIFTH010000323">
    <property type="protein sequence ID" value="KAG9509813.1"/>
    <property type="molecule type" value="Genomic_DNA"/>
</dbReference>
<keyword evidence="10" id="KW-0560">Oxidoreductase</keyword>
<dbReference type="SUPFAM" id="SSF53474">
    <property type="entry name" value="alpha/beta-Hydrolases"/>
    <property type="match status" value="1"/>
</dbReference>
<dbReference type="InterPro" id="IPR001227">
    <property type="entry name" value="Ac_transferase_dom_sf"/>
</dbReference>
<evidence type="ECO:0000259" key="21">
    <source>
        <dbReference type="PROSITE" id="PS52019"/>
    </source>
</evidence>
<feature type="compositionally biased region" description="Polar residues" evidence="17">
    <location>
        <begin position="1869"/>
        <end position="1886"/>
    </location>
</feature>
<protein>
    <recommendedName>
        <fullName evidence="2">Fatty acid synthase</fullName>
        <ecNumber evidence="1">2.3.1.85</ecNumber>
    </recommendedName>
</protein>
<dbReference type="Gene3D" id="3.90.180.10">
    <property type="entry name" value="Medium-chain alcohol dehydrogenases, catalytic domain"/>
    <property type="match status" value="1"/>
</dbReference>
<dbReference type="Pfam" id="PF00109">
    <property type="entry name" value="ketoacyl-synt"/>
    <property type="match status" value="1"/>
</dbReference>
<feature type="region of interest" description="Disordered" evidence="17">
    <location>
        <begin position="1446"/>
        <end position="1473"/>
    </location>
</feature>
<dbReference type="InterPro" id="IPR049552">
    <property type="entry name" value="PKS_DH_N"/>
</dbReference>
<dbReference type="Pfam" id="PF00107">
    <property type="entry name" value="ADH_zinc_N"/>
    <property type="match status" value="1"/>
</dbReference>
<dbReference type="InterPro" id="IPR020841">
    <property type="entry name" value="PKS_Beta-ketoAc_synthase_dom"/>
</dbReference>
<evidence type="ECO:0000256" key="15">
    <source>
        <dbReference type="ARBA" id="ARBA00044883"/>
    </source>
</evidence>
<evidence type="ECO:0000256" key="4">
    <source>
        <dbReference type="ARBA" id="ARBA00022516"/>
    </source>
</evidence>
<sequence>MNDKQTLQELADYYNRNLEPVDVPDTGYVISGIAGRFPSADNIDELWDNFLNGRDMVTGPDDKRWPLGLWGLPERAARIKDITKFDNEFFGVSKESADYVDHQLRCLYEVVYESIMDAGINPSELRGDTRTGFYLGFHTNEIDSEFNDRPHRKNTGYQGQLMSQVTDYFDIRGASGSFDAACASSFAAFHQAVVALRAATIERAIVAGVNIPVKPTTTLQFLVLKMLSPTGSSKFLDANADGYARTEACVSIVLQSKHVARRNYCSIIHTKCNNDGFKIEGITYPKSTAQIRLMEEATSEAGIDPNQVMYVEAHGTGTPAGDPEEARAIAQVFCQNRQAPLLVGSVKSNLGHAEGASGMCSLAKAICTLEHELLPRNLHYNKPNPLIEPLMSGLIRPVTENIPYKHNILPINCYGFGGVNVHGIFRSNPKRINRQQQIAPVYPRLMLMFGRTHNAIDHIFDRFKSQPNNSSMIEPNAYRTADFVALIDSISQVPVDRLMQYRGYLLLDNEFNELARDITSLDTCDSSTNLQQQHSVKSHFQDYKRPIWYVLPGLGSQWKQMALNLAQFEPFWSTMERLARCLAPHGLDLIDIVTSDKETTFEPVTHLFTGVVSMQIALLNLLTQLNVTPDGIIGHSVGEISCAYADGLLSEDETIQLAYQLGKCIDDEHLYNGSMVVCSMSAAKAQEFIGSQRNVFRHIELACINGPESVTLSRLHWLSDNETHSNDKDEENKALYDALRANVGHAGGPPHRLADIRTPFHHSQLKQIKHRVSHLLDKTIFKSRQTLLRTQRWHSTSSSSTSRLVNGAYYANNISSVVNFNDTVSASIPCDAVIVEIGPHGLFEPVIRSMVTMERVSYVSLLSRRQGGTVESLLCNLGRLYRAGVPVKVSSLYPKFEYPVGKGTPSVSSLWQWNHERSFHVARFPESFRNSPCEIRIKFDLADNSDRYLADHCLDGRVLFPATGYLYLVIRALTLSKDQMSTSDHTLDSDNLDAVEFRDVRLHRATMLGSTPVELLIRLEMATGQFEIRESNSVVVDGFARILAPDQTQLQYQDLLDNEQQGNNNNNNPPMILKSDDIYKSLRTCGYDYGPSFRHIIEASDDGLHIRIRHAGKFVAFADCLLQAMTLTWARRGEALFLPTKFEYCRIVPRWIKKKYDEAQAQAQTRGEPVECVFECRSQPETGIIVTHGMEMKGVSATPVPRRAQQEPLLECYQFVRDFEHEVDDRIGAANDLLSKRHVKQVSEYERMCWTLLHKITSAANGTQSMALEWRMAHNRAQLAMNGYTLVGDKQLSDYLEQNSSNEQHVMLRLLQKIANFKMDDKMATTNGQLKAPAKSSHSNSALNSNSKLTVTLNQCELDTNSSENEKTQGENENCVCPLKEKVKENGQHNGKQIDLRSIDSNKAKANGQSITQSNGNLKAQKKKEANVQAKAKREIITVANVTEEPKTRPNLRKQTGTQIHSRKEKEKSNEIEEEKEQVLTIVNNSHPLTEMSIEQKLVQEFQLCQQSMCQDIVTSGFLRERLLRPTVEMIFENIHCDCTAGQKVKMLEINSGYSLKYEPVATLTRDLFKNVAIDYTLYHPDSKGVSKKCVPQDAKLFNWNPDSRSLGYDLQNLDVIVYTDASCYAHKRNQWLNGKHEQHSMLDNTHDVNDMPIDRGDDSANTMHIDNLNVIIRNIAEALSVGGFLLTFARTKLTRIEQYMYQLAECELDGQDEARFKQIVESAQQAGLRLLSQRCDTFGCTVALFRKIDPALIIGEQQFITINHDCYDEWVLLLKRALSHTDESLSNNNNHANDAASAADEDVLRKRNVWLLSSQELHNGIVGMVQCLRKEPGGERIRFIYDPHGTISKRELVETIVEYEQQQQQQQEVSSSNNGNMNDKTSTSTKEAESDRKKATVVSERRVVSKIVVDGSQLQQLVSNDLVFNCFDSGGQRGAYRHFTINQFIDEQRVKTDEAYVNVATRGDLSSFNWYEAPYKYLPAEYRHSRKWCSIYYSSLNFRDIMLATGRLPLDAIPISIALSDCLLGLEFAGITGDGKRVAGMVAGRAIGTAIALNDDEHLKFAVPKWMSLEEAATIPVAYLTAIMALVYRGKVQRGESILIHAGSGGVGQAAIRLALHYGLRVYTTVGTPEKRDFIRQQFAPHIADEHIFSSRDCTFEEGIMRATGGRGVDLVLNSLAEDKLQASIRCLADGGRFLEIGKYDMALNNALQLHALDTNKTVHGILLDKLFELECLTPTLRRCKHDMIALIEHGIRQRFVCPIKRTVFERHQMEQAFRFMATGKHIGKVLIKIRDEPTLEVAHHGVATQKTSYDTPDCSTVANSSTGAATTTTNRHTNSGPQDNGTHKRNNAQLASCRRVLKVSAIARAQFDHNRVYIVTGGLGGFGLELTKWLFENGARRLVLTSRSGIRTGYQQLIVDRLQLLGARIHIFRVDDSCGDDDDNSRVNSNDAMAQQLVSEALRLGPLGGCFNLAMVLRDAMFENMTHKQFVTVCEPKCAQVVALDRAIRVASHNDPHCLFVCFSSVSCAKGNAGQANYGYANSVMERVCEARRRDALHALAIQWGAIGDVGVAYELLGGNDAVVGGTVPQRMPSCFATLSKLLACPFAVCLSVLQADKRSLGGAGAGGIHRGDLVKTILHVLGIKNAASVDPSTTLGELGLDSLMAVEIRQALVREYDVALTVQEIRSLTITKIKTIQEGNIKDNVEAAIKAANANHQKATTTTSRTTDETIKLNQANGSAHNDNRPTTNGNSNKDNVKASLTNNGNNNTFNSKKIPHVAPPPLCLPKQDLVWLNQVRSRRPDWTLETLIKSLQSSTHTRLDVNDWPIFVLPPMNGDFARLVPLTNCISRPCIGINWTTRMARIDNAQDSARAHLDVIRLHFPTVHTIDLIGYSFGAAMAYELMTYIQRHSAEAALQCGRLIMLDGAPQQINAGLQIVMQQVKKRDKQEQVSALIAAYLTQHHTFEYLALYEQIHEHTNWYEKLSFASRLLAQRLSMRQPSDIVDLALAIEAYCRRFQLMLDYRVSSSFKGDVTLIRASTIYMGNKNDMIDDDYGLSKQ</sequence>
<dbReference type="Pfam" id="PF00550">
    <property type="entry name" value="PP-binding"/>
    <property type="match status" value="1"/>
</dbReference>
<dbReference type="SUPFAM" id="SSF53901">
    <property type="entry name" value="Thiolase-like"/>
    <property type="match status" value="1"/>
</dbReference>
<name>A0ABQ7S8S9_9ACAR</name>
<keyword evidence="23" id="KW-1185">Reference proteome</keyword>
<dbReference type="InterPro" id="IPR020843">
    <property type="entry name" value="ER"/>
</dbReference>
<dbReference type="EC" id="2.3.1.85" evidence="1"/>
<feature type="domain" description="Rhodanese" evidence="19">
    <location>
        <begin position="2353"/>
        <end position="2390"/>
    </location>
</feature>
<dbReference type="Pfam" id="PF02801">
    <property type="entry name" value="Ketoacyl-synt_C"/>
    <property type="match status" value="1"/>
</dbReference>
<feature type="region of interest" description="Disordered" evidence="17">
    <location>
        <begin position="2733"/>
        <end position="2769"/>
    </location>
</feature>
<evidence type="ECO:0000256" key="16">
    <source>
        <dbReference type="PROSITE-ProRule" id="PRU01363"/>
    </source>
</evidence>
<dbReference type="SUPFAM" id="SSF51735">
    <property type="entry name" value="NAD(P)-binding Rossmann-fold domains"/>
    <property type="match status" value="2"/>
</dbReference>
<dbReference type="InterPro" id="IPR036291">
    <property type="entry name" value="NAD(P)-bd_dom_sf"/>
</dbReference>
<keyword evidence="8" id="KW-0276">Fatty acid metabolism</keyword>
<dbReference type="Gene3D" id="3.40.50.150">
    <property type="entry name" value="Vaccinia Virus protein VP39"/>
    <property type="match status" value="1"/>
</dbReference>
<dbReference type="CDD" id="cd05195">
    <property type="entry name" value="enoyl_red"/>
    <property type="match status" value="1"/>
</dbReference>
<dbReference type="InterPro" id="IPR016035">
    <property type="entry name" value="Acyl_Trfase/lysoPLipase"/>
</dbReference>
<feature type="domain" description="PKS/mFAS DH" evidence="21">
    <location>
        <begin position="920"/>
        <end position="1206"/>
    </location>
</feature>
<evidence type="ECO:0000256" key="6">
    <source>
        <dbReference type="ARBA" id="ARBA00022679"/>
    </source>
</evidence>
<dbReference type="InterPro" id="IPR011032">
    <property type="entry name" value="GroES-like_sf"/>
</dbReference>
<evidence type="ECO:0000256" key="5">
    <source>
        <dbReference type="ARBA" id="ARBA00022553"/>
    </source>
</evidence>
<dbReference type="InterPro" id="IPR001763">
    <property type="entry name" value="Rhodanese-like_dom"/>
</dbReference>
<keyword evidence="11" id="KW-0520">NAD</keyword>
<dbReference type="InterPro" id="IPR013968">
    <property type="entry name" value="PKS_KR"/>
</dbReference>
<dbReference type="InterPro" id="IPR014030">
    <property type="entry name" value="Ketoacyl_synth_N"/>
</dbReference>
<feature type="region of interest" description="Disordered" evidence="17">
    <location>
        <begin position="1864"/>
        <end position="1895"/>
    </location>
</feature>
<dbReference type="Gene3D" id="3.40.366.10">
    <property type="entry name" value="Malonyl-Coenzyme A Acyl Carrier Protein, domain 2"/>
    <property type="match status" value="1"/>
</dbReference>
<dbReference type="Gene3D" id="3.10.129.110">
    <property type="entry name" value="Polyketide synthase dehydratase"/>
    <property type="match status" value="1"/>
</dbReference>
<feature type="active site" description="Proton acceptor; for dehydratase activity" evidence="16">
    <location>
        <position position="952"/>
    </location>
</feature>
<feature type="active site" description="Proton donor; for dehydratase activity" evidence="16">
    <location>
        <position position="1119"/>
    </location>
</feature>
<evidence type="ECO:0000259" key="20">
    <source>
        <dbReference type="PROSITE" id="PS52004"/>
    </source>
</evidence>
<accession>A0ABQ7S8S9</accession>
<evidence type="ECO:0000313" key="23">
    <source>
        <dbReference type="Proteomes" id="UP000825002"/>
    </source>
</evidence>
<dbReference type="InterPro" id="IPR014043">
    <property type="entry name" value="Acyl_transferase_dom"/>
</dbReference>
<dbReference type="PROSITE" id="PS50206">
    <property type="entry name" value="RHODANESE_3"/>
    <property type="match status" value="1"/>
</dbReference>
<feature type="region of interest" description="Disordered" evidence="17">
    <location>
        <begin position="2315"/>
        <end position="2348"/>
    </location>
</feature>
<keyword evidence="13" id="KW-0275">Fatty acid biosynthesis</keyword>
<evidence type="ECO:0000259" key="18">
    <source>
        <dbReference type="PROSITE" id="PS50075"/>
    </source>
</evidence>
<dbReference type="InterPro" id="IPR020806">
    <property type="entry name" value="PKS_PP-bd"/>
</dbReference>
<dbReference type="InterPro" id="IPR029058">
    <property type="entry name" value="AB_hydrolase_fold"/>
</dbReference>
<evidence type="ECO:0000256" key="7">
    <source>
        <dbReference type="ARBA" id="ARBA00022801"/>
    </source>
</evidence>
<evidence type="ECO:0000313" key="22">
    <source>
        <dbReference type="EMBL" id="KAG9509813.1"/>
    </source>
</evidence>
<evidence type="ECO:0000256" key="1">
    <source>
        <dbReference type="ARBA" id="ARBA00012873"/>
    </source>
</evidence>
<dbReference type="SMART" id="SM00825">
    <property type="entry name" value="PKS_KS"/>
    <property type="match status" value="1"/>
</dbReference>
<dbReference type="CDD" id="cd00833">
    <property type="entry name" value="PKS"/>
    <property type="match status" value="1"/>
</dbReference>
<evidence type="ECO:0000256" key="2">
    <source>
        <dbReference type="ARBA" id="ARBA00018769"/>
    </source>
</evidence>
<dbReference type="InterPro" id="IPR009081">
    <property type="entry name" value="PP-bd_ACP"/>
</dbReference>
<dbReference type="SUPFAM" id="SSF50129">
    <property type="entry name" value="GroES-like"/>
    <property type="match status" value="1"/>
</dbReference>
<evidence type="ECO:0000256" key="12">
    <source>
        <dbReference type="ARBA" id="ARBA00023098"/>
    </source>
</evidence>
<reference evidence="22 23" key="1">
    <citation type="submission" date="2020-10" db="EMBL/GenBank/DDBJ databases">
        <authorList>
            <person name="Klimov P.B."/>
            <person name="Dyachkov S.M."/>
            <person name="Chetverikov P.E."/>
        </authorList>
    </citation>
    <scope>NUCLEOTIDE SEQUENCE [LARGE SCALE GENOMIC DNA]</scope>
    <source>
        <strain evidence="22">BMOC 18-1129-001#AD2665</strain>
        <tissue evidence="22">Entire mites</tissue>
    </source>
</reference>
<dbReference type="PROSITE" id="PS52004">
    <property type="entry name" value="KS3_2"/>
    <property type="match status" value="1"/>
</dbReference>
<evidence type="ECO:0000256" key="3">
    <source>
        <dbReference type="ARBA" id="ARBA00022450"/>
    </source>
</evidence>
<dbReference type="InterPro" id="IPR006162">
    <property type="entry name" value="Ppantetheine_attach_site"/>
</dbReference>
<dbReference type="PROSITE" id="PS50075">
    <property type="entry name" value="CARRIER"/>
    <property type="match status" value="1"/>
</dbReference>
<evidence type="ECO:0000256" key="10">
    <source>
        <dbReference type="ARBA" id="ARBA00023002"/>
    </source>
</evidence>
<dbReference type="SMART" id="SM00823">
    <property type="entry name" value="PKS_PP"/>
    <property type="match status" value="1"/>
</dbReference>